<evidence type="ECO:0000256" key="1">
    <source>
        <dbReference type="SAM" id="MobiDB-lite"/>
    </source>
</evidence>
<dbReference type="AlphaFoldDB" id="A0A2N5S2H3"/>
<name>A0A2N5S2H3_9BASI</name>
<dbReference type="EMBL" id="PGCJ01001228">
    <property type="protein sequence ID" value="PLW07419.1"/>
    <property type="molecule type" value="Genomic_DNA"/>
</dbReference>
<evidence type="ECO:0000313" key="2">
    <source>
        <dbReference type="EMBL" id="PLW07419.1"/>
    </source>
</evidence>
<dbReference type="Proteomes" id="UP000235388">
    <property type="component" value="Unassembled WGS sequence"/>
</dbReference>
<evidence type="ECO:0000313" key="3">
    <source>
        <dbReference type="Proteomes" id="UP000235388"/>
    </source>
</evidence>
<dbReference type="OrthoDB" id="2497136at2759"/>
<keyword evidence="3" id="KW-1185">Reference proteome</keyword>
<sequence>MDPFQTCQYLQKIIGKTSSSGVELLELLYDLMSLGNELTNPKAPEKVLATASTAAIVSTTSTESDSVPDGGIFTRITPAFPVQISKEALASIFDISFIAIDVKLLLFHRHWIEKMMRERLSKRLAKVLGRDGPMQSYAPLSTTMSFRFVDKFDLDCYQVVFTNDEDRSILSAQSAIRLLPVKPLFVLHWGVRLYDPKAVRTEPLGFMETQIPRIVRLIKKIFKQTVQLLRLRDRIASERTPRILQHVRSTLVLLESCSEDYSASHNEKVKLLRSKLDMYYASPVSRVGAAMDSVVGALTPTQAIDFSKRTAGVVYPSQAINLTKPTGNVSKFNLTSHGEQSLLPQLAGASNSSQVGGLEVGVAGSSPGTMPKSSQKPITTLTMLNFKLPDIFQTLLLAMLTEVYGTILLNYPNRWNPIFEYIFHFILGQIQPDYSHNASFCLSGSSLPTGLPRLPSFDDVAPSISLPTLGPLDSILKPAVPLDHISPAGRPLDSILKPSVPLENISPAGLHNILSVGSSTSAIDARQSPDRLPSLVTTRAVSPVILRNVSWSRSCSDSENDAQDIDSKVPELEIKEQKVVLKCPKPAKGQFAAMSPNNNTPVSKPPIEPIQLISKPFNDY</sequence>
<proteinExistence type="predicted"/>
<organism evidence="2 3">
    <name type="scientific">Puccinia coronata f. sp. avenae</name>
    <dbReference type="NCBI Taxonomy" id="200324"/>
    <lineage>
        <taxon>Eukaryota</taxon>
        <taxon>Fungi</taxon>
        <taxon>Dikarya</taxon>
        <taxon>Basidiomycota</taxon>
        <taxon>Pucciniomycotina</taxon>
        <taxon>Pucciniomycetes</taxon>
        <taxon>Pucciniales</taxon>
        <taxon>Pucciniaceae</taxon>
        <taxon>Puccinia</taxon>
    </lineage>
</organism>
<reference evidence="2 3" key="1">
    <citation type="submission" date="2017-11" db="EMBL/GenBank/DDBJ databases">
        <title>De novo assembly and phasing of dikaryotic genomes from two isolates of Puccinia coronata f. sp. avenae, the causal agent of oat crown rust.</title>
        <authorList>
            <person name="Miller M.E."/>
            <person name="Zhang Y."/>
            <person name="Omidvar V."/>
            <person name="Sperschneider J."/>
            <person name="Schwessinger B."/>
            <person name="Raley C."/>
            <person name="Palmer J.M."/>
            <person name="Garnica D."/>
            <person name="Upadhyaya N."/>
            <person name="Rathjen J."/>
            <person name="Taylor J.M."/>
            <person name="Park R.F."/>
            <person name="Dodds P.N."/>
            <person name="Hirsch C.D."/>
            <person name="Kianian S.F."/>
            <person name="Figueroa M."/>
        </authorList>
    </citation>
    <scope>NUCLEOTIDE SEQUENCE [LARGE SCALE GENOMIC DNA]</scope>
    <source>
        <strain evidence="2">12NC29</strain>
    </source>
</reference>
<gene>
    <name evidence="2" type="ORF">PCANC_26159</name>
</gene>
<feature type="region of interest" description="Disordered" evidence="1">
    <location>
        <begin position="590"/>
        <end position="609"/>
    </location>
</feature>
<protein>
    <submittedName>
        <fullName evidence="2">Uncharacterized protein</fullName>
    </submittedName>
</protein>
<comment type="caution">
    <text evidence="2">The sequence shown here is derived from an EMBL/GenBank/DDBJ whole genome shotgun (WGS) entry which is preliminary data.</text>
</comment>
<accession>A0A2N5S2H3</accession>